<sequence length="243" mass="26751">MPDPTFSGAPKTSNQSFDPSTDNKTPSLGSLNMKSMPSPTALSGTTGIDCSLIHGDEWNQIEGNLTENILKNHKATVMINETHTVNNNLVHRVNGTTNDTRIGVHNQTNIAPRNETYAHTLSETHHQPEHREQKTEDHNFVTSLLEFKEKHYEWKTFFVEFKQISLGFCWPLSFEKHLMDATGHIFSMEGSAIEVEMKEIKSSLGALGTEIKAGKLKAAATHLKAIGGNINAGLALNADSPFG</sequence>
<organism evidence="2 3">
    <name type="scientific">Granulicella arctica</name>
    <dbReference type="NCBI Taxonomy" id="940613"/>
    <lineage>
        <taxon>Bacteria</taxon>
        <taxon>Pseudomonadati</taxon>
        <taxon>Acidobacteriota</taxon>
        <taxon>Terriglobia</taxon>
        <taxon>Terriglobales</taxon>
        <taxon>Acidobacteriaceae</taxon>
        <taxon>Granulicella</taxon>
    </lineage>
</organism>
<dbReference type="AlphaFoldDB" id="A0A7Y9TFE0"/>
<feature type="region of interest" description="Disordered" evidence="1">
    <location>
        <begin position="1"/>
        <end position="42"/>
    </location>
</feature>
<gene>
    <name evidence="2" type="ORF">HDF17_000943</name>
</gene>
<reference evidence="2 3" key="1">
    <citation type="submission" date="2020-07" db="EMBL/GenBank/DDBJ databases">
        <title>Genomic Encyclopedia of Type Strains, Phase IV (KMG-V): Genome sequencing to study the core and pangenomes of soil and plant-associated prokaryotes.</title>
        <authorList>
            <person name="Whitman W."/>
        </authorList>
    </citation>
    <scope>NUCLEOTIDE SEQUENCE [LARGE SCALE GENOMIC DNA]</scope>
    <source>
        <strain evidence="2 3">X4EP2</strain>
    </source>
</reference>
<evidence type="ECO:0000313" key="3">
    <source>
        <dbReference type="Proteomes" id="UP000589520"/>
    </source>
</evidence>
<protein>
    <submittedName>
        <fullName evidence="2">Uncharacterized protein</fullName>
    </submittedName>
</protein>
<dbReference type="RefSeq" id="WP_179488246.1">
    <property type="nucleotide sequence ID" value="NZ_JACCCW010000001.1"/>
</dbReference>
<dbReference type="EMBL" id="JACCCW010000001">
    <property type="protein sequence ID" value="NYF78656.1"/>
    <property type="molecule type" value="Genomic_DNA"/>
</dbReference>
<dbReference type="Proteomes" id="UP000589520">
    <property type="component" value="Unassembled WGS sequence"/>
</dbReference>
<name>A0A7Y9TFE0_9BACT</name>
<evidence type="ECO:0000313" key="2">
    <source>
        <dbReference type="EMBL" id="NYF78656.1"/>
    </source>
</evidence>
<proteinExistence type="predicted"/>
<accession>A0A7Y9TFE0</accession>
<evidence type="ECO:0000256" key="1">
    <source>
        <dbReference type="SAM" id="MobiDB-lite"/>
    </source>
</evidence>
<comment type="caution">
    <text evidence="2">The sequence shown here is derived from an EMBL/GenBank/DDBJ whole genome shotgun (WGS) entry which is preliminary data.</text>
</comment>
<feature type="compositionally biased region" description="Polar residues" evidence="1">
    <location>
        <begin position="10"/>
        <end position="42"/>
    </location>
</feature>
<keyword evidence="3" id="KW-1185">Reference proteome</keyword>